<sequence length="50" mass="6076">MTGTLENIYHEDTGQRLKKQFLNLVAINEEEISETVESYCFWDFFFFDIY</sequence>
<name>C0EY11_9FIRM</name>
<comment type="caution">
    <text evidence="1">The sequence shown here is derived from an EMBL/GenBank/DDBJ whole genome shotgun (WGS) entry which is preliminary data.</text>
</comment>
<protein>
    <submittedName>
        <fullName evidence="1">Uncharacterized protein</fullName>
    </submittedName>
</protein>
<evidence type="ECO:0000313" key="1">
    <source>
        <dbReference type="EMBL" id="EEG35852.1"/>
    </source>
</evidence>
<evidence type="ECO:0000313" key="2">
    <source>
        <dbReference type="Proteomes" id="UP000003174"/>
    </source>
</evidence>
<dbReference type="AlphaFoldDB" id="C0EY11"/>
<dbReference type="EMBL" id="ACEP01000101">
    <property type="protein sequence ID" value="EEG35852.1"/>
    <property type="molecule type" value="Genomic_DNA"/>
</dbReference>
<organism evidence="1 2">
    <name type="scientific">Anaerobutyricum hallii DSM 3353</name>
    <dbReference type="NCBI Taxonomy" id="411469"/>
    <lineage>
        <taxon>Bacteria</taxon>
        <taxon>Bacillati</taxon>
        <taxon>Bacillota</taxon>
        <taxon>Clostridia</taxon>
        <taxon>Lachnospirales</taxon>
        <taxon>Lachnospiraceae</taxon>
        <taxon>Anaerobutyricum</taxon>
    </lineage>
</organism>
<proteinExistence type="predicted"/>
<reference evidence="1 2" key="2">
    <citation type="submission" date="2009-02" db="EMBL/GenBank/DDBJ databases">
        <title>Draft genome sequence of Eubacterium hallii (DSM 3353).</title>
        <authorList>
            <person name="Sudarsanam P."/>
            <person name="Ley R."/>
            <person name="Guruge J."/>
            <person name="Turnbaugh P.J."/>
            <person name="Mahowald M."/>
            <person name="Liep D."/>
            <person name="Gordon J."/>
        </authorList>
    </citation>
    <scope>NUCLEOTIDE SEQUENCE [LARGE SCALE GENOMIC DNA]</scope>
    <source>
        <strain evidence="1 2">DSM 3353</strain>
    </source>
</reference>
<reference evidence="1 2" key="1">
    <citation type="submission" date="2009-01" db="EMBL/GenBank/DDBJ databases">
        <authorList>
            <person name="Fulton L."/>
            <person name="Clifton S."/>
            <person name="Fulton B."/>
            <person name="Xu J."/>
            <person name="Minx P."/>
            <person name="Pepin K.H."/>
            <person name="Johnson M."/>
            <person name="Bhonagiri V."/>
            <person name="Nash W.E."/>
            <person name="Mardis E.R."/>
            <person name="Wilson R.K."/>
        </authorList>
    </citation>
    <scope>NUCLEOTIDE SEQUENCE [LARGE SCALE GENOMIC DNA]</scope>
    <source>
        <strain evidence="1 2">DSM 3353</strain>
    </source>
</reference>
<accession>C0EY11</accession>
<dbReference type="Proteomes" id="UP000003174">
    <property type="component" value="Unassembled WGS sequence"/>
</dbReference>
<gene>
    <name evidence="1" type="ORF">EUBHAL_02312</name>
</gene>